<dbReference type="PANTHER" id="PTHR44167:SF24">
    <property type="entry name" value="SERINE_THREONINE-PROTEIN KINASE CHK2"/>
    <property type="match status" value="1"/>
</dbReference>
<dbReference type="Gene3D" id="3.90.1580.10">
    <property type="entry name" value="paralog of FGE (formylglycine-generating enzyme)"/>
    <property type="match status" value="1"/>
</dbReference>
<keyword evidence="3" id="KW-1133">Transmembrane helix</keyword>
<dbReference type="Pfam" id="PF00069">
    <property type="entry name" value="Pkinase"/>
    <property type="match status" value="1"/>
</dbReference>
<evidence type="ECO:0000256" key="3">
    <source>
        <dbReference type="SAM" id="Phobius"/>
    </source>
</evidence>
<dbReference type="PROSITE" id="PS00108">
    <property type="entry name" value="PROTEIN_KINASE_ST"/>
    <property type="match status" value="1"/>
</dbReference>
<dbReference type="InterPro" id="IPR000719">
    <property type="entry name" value="Prot_kinase_dom"/>
</dbReference>
<evidence type="ECO:0000313" key="5">
    <source>
        <dbReference type="EMBL" id="TKJ36908.1"/>
    </source>
</evidence>
<feature type="transmembrane region" description="Helical" evidence="3">
    <location>
        <begin position="6"/>
        <end position="27"/>
    </location>
</feature>
<gene>
    <name evidence="5" type="ORF">CEE37_14430</name>
</gene>
<keyword evidence="3" id="KW-0472">Membrane</keyword>
<reference evidence="5 6" key="1">
    <citation type="submission" date="2017-06" db="EMBL/GenBank/DDBJ databases">
        <title>Novel microbial phyla capable of carbon fixation and sulfur reduction in deep-sea sediments.</title>
        <authorList>
            <person name="Huang J."/>
            <person name="Baker B."/>
            <person name="Wang Y."/>
        </authorList>
    </citation>
    <scope>NUCLEOTIDE SEQUENCE [LARGE SCALE GENOMIC DNA]</scope>
    <source>
        <strain evidence="5">B3_LCP</strain>
    </source>
</reference>
<comment type="caution">
    <text evidence="5">The sequence shown here is derived from an EMBL/GenBank/DDBJ whole genome shotgun (WGS) entry which is preliminary data.</text>
</comment>
<dbReference type="SMART" id="SM00220">
    <property type="entry name" value="S_TKc"/>
    <property type="match status" value="1"/>
</dbReference>
<evidence type="ECO:0000313" key="6">
    <source>
        <dbReference type="Proteomes" id="UP000319619"/>
    </source>
</evidence>
<dbReference type="CDD" id="cd14014">
    <property type="entry name" value="STKc_PknB_like"/>
    <property type="match status" value="1"/>
</dbReference>
<dbReference type="InterPro" id="IPR011990">
    <property type="entry name" value="TPR-like_helical_dom_sf"/>
</dbReference>
<dbReference type="EMBL" id="NJBN01000014">
    <property type="protein sequence ID" value="TKJ36908.1"/>
    <property type="molecule type" value="Genomic_DNA"/>
</dbReference>
<dbReference type="Gene3D" id="1.25.40.10">
    <property type="entry name" value="Tetratricopeptide repeat domain"/>
    <property type="match status" value="1"/>
</dbReference>
<dbReference type="AlphaFoldDB" id="A0A532UPP6"/>
<dbReference type="InterPro" id="IPR005532">
    <property type="entry name" value="SUMF_dom"/>
</dbReference>
<dbReference type="GO" id="GO:0005524">
    <property type="term" value="F:ATP binding"/>
    <property type="evidence" value="ECO:0007669"/>
    <property type="project" value="InterPro"/>
</dbReference>
<proteinExistence type="predicted"/>
<feature type="region of interest" description="Disordered" evidence="2">
    <location>
        <begin position="315"/>
        <end position="341"/>
    </location>
</feature>
<evidence type="ECO:0000256" key="1">
    <source>
        <dbReference type="SAM" id="Coils"/>
    </source>
</evidence>
<dbReference type="PANTHER" id="PTHR44167">
    <property type="entry name" value="OVARIAN-SPECIFIC SERINE/THREONINE-PROTEIN KINASE LOK-RELATED"/>
    <property type="match status" value="1"/>
</dbReference>
<dbReference type="PROSITE" id="PS50011">
    <property type="entry name" value="PROTEIN_KINASE_DOM"/>
    <property type="match status" value="1"/>
</dbReference>
<accession>A0A532UPP6</accession>
<dbReference type="SUPFAM" id="SSF56112">
    <property type="entry name" value="Protein kinase-like (PK-like)"/>
    <property type="match status" value="1"/>
</dbReference>
<dbReference type="Gene3D" id="1.10.510.10">
    <property type="entry name" value="Transferase(Phosphotransferase) domain 1"/>
    <property type="match status" value="1"/>
</dbReference>
<evidence type="ECO:0000256" key="2">
    <source>
        <dbReference type="SAM" id="MobiDB-lite"/>
    </source>
</evidence>
<dbReference type="Proteomes" id="UP000319619">
    <property type="component" value="Unassembled WGS sequence"/>
</dbReference>
<feature type="coiled-coil region" evidence="1">
    <location>
        <begin position="754"/>
        <end position="788"/>
    </location>
</feature>
<dbReference type="InterPro" id="IPR008271">
    <property type="entry name" value="Ser/Thr_kinase_AS"/>
</dbReference>
<protein>
    <recommendedName>
        <fullName evidence="4">Protein kinase domain-containing protein</fullName>
    </recommendedName>
</protein>
<name>A0A532UPP6_UNCL8</name>
<evidence type="ECO:0000259" key="4">
    <source>
        <dbReference type="PROSITE" id="PS50011"/>
    </source>
</evidence>
<dbReference type="GO" id="GO:0004674">
    <property type="term" value="F:protein serine/threonine kinase activity"/>
    <property type="evidence" value="ECO:0007669"/>
    <property type="project" value="TreeGrafter"/>
</dbReference>
<dbReference type="SUPFAM" id="SSF56436">
    <property type="entry name" value="C-type lectin-like"/>
    <property type="match status" value="1"/>
</dbReference>
<feature type="transmembrane region" description="Helical" evidence="3">
    <location>
        <begin position="351"/>
        <end position="372"/>
    </location>
</feature>
<dbReference type="Pfam" id="PF03781">
    <property type="entry name" value="FGE-sulfatase"/>
    <property type="match status" value="1"/>
</dbReference>
<organism evidence="5 6">
    <name type="scientific">candidate division LCP-89 bacterium B3_LCP</name>
    <dbReference type="NCBI Taxonomy" id="2012998"/>
    <lineage>
        <taxon>Bacteria</taxon>
        <taxon>Pseudomonadati</taxon>
        <taxon>Bacteria division LCP-89</taxon>
    </lineage>
</organism>
<dbReference type="InterPro" id="IPR042095">
    <property type="entry name" value="SUMF_sf"/>
</dbReference>
<feature type="domain" description="Protein kinase" evidence="4">
    <location>
        <begin position="49"/>
        <end position="311"/>
    </location>
</feature>
<keyword evidence="3" id="KW-0812">Transmembrane</keyword>
<sequence length="1124" mass="128983">MYVNTLLVVILVLLLLVVLAIMGTILFRRRREDDVSTDIGTYRNVRPLLGKNGKPKVGGMCAIYYAYNTKEERECILKILHKERLAETEIINKFNREAEILKAIKGDYPESPIVKIYQADDLHMGVIDIPFIELEYVQGNTDLSDYLEKKKKPEQSVATTIIAQVCQALEAAHKKGVIHRDLKPKNILFRDGDYMQVVVCDFGVAKELSSNSTTIGAYGTFPYMSPEHHSGDCPTPQMDIYSLGLIWFEMLTGESLFKGKTDAEILQKKMNEDPERKIQAKLQEKYHRIISSMLRKDPNQRATLEEVQQFLEDEGYKPRLGQRPETSSGKIPPVVDPGEESKSKKLSSATIVLIVLALILLVSIITIIMQVIPAPPSPQVQVASSSKDLIDRYEQLVKNASRLIKSKNYEDWEKAVTKYDEAIILSDSLKKRPRDLTEIIEIRQSLLSQLRVYRQYQEIVSRAEDFEQSLELLDWEQAVVLCDEALNFATQMDPAPSDYSKVEDLKQKLETRIISYHAFEHFIEEAKSLQMSPNPKNWSLAIVKLDSAIQTAKEMKVSFSEYAYLEELKEKVEIQISRFEEYTKLVEEAQHWRESKDVEVWKAAAQEFTSAIDIAHQMNPMPPNLSEILILKQVVEIQIANYQLYTELVAEAKPLRNSTDPDDWEVARTKVDSALTIANKMNPQPTDLAQTSALKEHLDTQIVRYWKYKRLYDEAIPLARAEDPLSWQKAVDKLTEAIGTAERMDPIPTDLQNAKDLKDEVVHKIQENERLKQEYETTFSRAKQLLKAARYDEAIAAFKSAIATGEKVKPLPTSLSKARQQRTHAIAQLELFSLFKQEYNKAQELFSVKNYEEAYKKWGEVIELGKQIDKKPANYPDALNYREESYQWMKAGIKRTFSGMEFVWVPSVSLEMGYESNVKGLNLDERPKHQVKFTRMIWMGNHEITQSKWIEVMGSNPSFFQGNQQNPVENVSQEEIQHFLIKLNGLDPNNTYRLPTEAEWEHACKAGNNTRFSFGDNPAMLGDYAWYGANAGRTTHPVAQKQPNGWNLYDMHGNVQEWCQDWYDYYPSSQVTDPKGPMFGQEKIVRGGSYETTDPKYLTCTKRTRRIQSARESITGFRLVCVPK</sequence>
<dbReference type="InterPro" id="IPR011009">
    <property type="entry name" value="Kinase-like_dom_sf"/>
</dbReference>
<dbReference type="InterPro" id="IPR016187">
    <property type="entry name" value="CTDL_fold"/>
</dbReference>
<keyword evidence="1" id="KW-0175">Coiled coil</keyword>